<name>A0A3A0VIX9_STAGA</name>
<comment type="caution">
    <text evidence="2">The sequence shown here is derived from an EMBL/GenBank/DDBJ whole genome shotgun (WGS) entry which is preliminary data.</text>
</comment>
<sequence>MNFFSFVYELFKLLYTHFSFPIVILIFILLFKKDIHNLFQNIKSFSIGDYSIEVDVSEKIKATYDSISSISVEKYGSEILNEPTSLGGAGGPKKDTVDEFKIIHLKSYTINYYLENGWLDTVTTLYWAYSRRVEWDKKMIENKERPLSEKRDLHTEKEMGKEIKRLYDLAIQNPDIKWSYEDVMTFRKLIMIAVKPMFFS</sequence>
<dbReference type="EMBL" id="QYJN01000010">
    <property type="protein sequence ID" value="RIP32620.1"/>
    <property type="molecule type" value="Genomic_DNA"/>
</dbReference>
<feature type="transmembrane region" description="Helical" evidence="1">
    <location>
        <begin position="12"/>
        <end position="31"/>
    </location>
</feature>
<dbReference type="AlphaFoldDB" id="A0A3A0VIX9"/>
<proteinExistence type="predicted"/>
<evidence type="ECO:0000256" key="1">
    <source>
        <dbReference type="SAM" id="Phobius"/>
    </source>
</evidence>
<accession>A0A3A0VIX9</accession>
<keyword evidence="1" id="KW-1133">Transmembrane helix</keyword>
<keyword evidence="1" id="KW-0812">Transmembrane</keyword>
<protein>
    <submittedName>
        <fullName evidence="2">Uncharacterized protein</fullName>
    </submittedName>
</protein>
<reference evidence="2 3" key="1">
    <citation type="journal article" date="2016" name="Front. Microbiol.">
        <title>Comprehensive Phylogenetic Analysis of Bovine Non-aureus Staphylococci Species Based on Whole-Genome Sequencing.</title>
        <authorList>
            <person name="Naushad S."/>
            <person name="Barkema H.W."/>
            <person name="Luby C."/>
            <person name="Condas L.A."/>
            <person name="Nobrega D.B."/>
            <person name="Carson D.A."/>
            <person name="De Buck J."/>
        </authorList>
    </citation>
    <scope>NUCLEOTIDE SEQUENCE [LARGE SCALE GENOMIC DNA]</scope>
    <source>
        <strain evidence="2 3">SNUC 4781</strain>
    </source>
</reference>
<gene>
    <name evidence="2" type="ORF">BUZ14_13025</name>
</gene>
<evidence type="ECO:0000313" key="3">
    <source>
        <dbReference type="Proteomes" id="UP000265541"/>
    </source>
</evidence>
<keyword evidence="1" id="KW-0472">Membrane</keyword>
<organism evidence="2 3">
    <name type="scientific">Staphylococcus gallinarum</name>
    <dbReference type="NCBI Taxonomy" id="1293"/>
    <lineage>
        <taxon>Bacteria</taxon>
        <taxon>Bacillati</taxon>
        <taxon>Bacillota</taxon>
        <taxon>Bacilli</taxon>
        <taxon>Bacillales</taxon>
        <taxon>Staphylococcaceae</taxon>
        <taxon>Staphylococcus</taxon>
    </lineage>
</organism>
<dbReference type="Proteomes" id="UP000265541">
    <property type="component" value="Unassembled WGS sequence"/>
</dbReference>
<dbReference type="RefSeq" id="WP_040138583.1">
    <property type="nucleotide sequence ID" value="NZ_JAIEXG010000012.1"/>
</dbReference>
<evidence type="ECO:0000313" key="2">
    <source>
        <dbReference type="EMBL" id="RIP32620.1"/>
    </source>
</evidence>